<organism evidence="2 3">
    <name type="scientific">Sphingobium ummariense RL-3</name>
    <dbReference type="NCBI Taxonomy" id="1346791"/>
    <lineage>
        <taxon>Bacteria</taxon>
        <taxon>Pseudomonadati</taxon>
        <taxon>Pseudomonadota</taxon>
        <taxon>Alphaproteobacteria</taxon>
        <taxon>Sphingomonadales</taxon>
        <taxon>Sphingomonadaceae</taxon>
        <taxon>Sphingobium</taxon>
    </lineage>
</organism>
<evidence type="ECO:0000256" key="1">
    <source>
        <dbReference type="SAM" id="MobiDB-lite"/>
    </source>
</evidence>
<dbReference type="PATRIC" id="fig|1346791.3.peg.1516"/>
<feature type="compositionally biased region" description="Basic and acidic residues" evidence="1">
    <location>
        <begin position="45"/>
        <end position="54"/>
    </location>
</feature>
<dbReference type="Proteomes" id="UP000015523">
    <property type="component" value="Unassembled WGS sequence"/>
</dbReference>
<dbReference type="EMBL" id="AUWY01000058">
    <property type="protein sequence ID" value="EQB32751.1"/>
    <property type="molecule type" value="Genomic_DNA"/>
</dbReference>
<keyword evidence="3" id="KW-1185">Reference proteome</keyword>
<accession>T0J485</accession>
<dbReference type="STRING" id="1346791.M529_07895"/>
<gene>
    <name evidence="2" type="ORF">M529_07895</name>
</gene>
<reference evidence="2 3" key="1">
    <citation type="journal article" date="2013" name="Genome Announc.">
        <title>Draft Genome Sequence of Sphingobium ummariense Strain RL-3, a Hexachlorocyclohexane-Degrading Bacterium.</title>
        <authorList>
            <person name="Kohli P."/>
            <person name="Dua A."/>
            <person name="Sangwan N."/>
            <person name="Oldach P."/>
            <person name="Khurana J.P."/>
            <person name="Lal R."/>
        </authorList>
    </citation>
    <scope>NUCLEOTIDE SEQUENCE [LARGE SCALE GENOMIC DNA]</scope>
    <source>
        <strain evidence="2 3">RL-3</strain>
    </source>
</reference>
<dbReference type="AlphaFoldDB" id="T0J485"/>
<sequence>MKIAFVQCEKDRQRLCPCPPPLSSALSGTTGAAGRWSGWQQARRKTMDRPIPDRQDEENLEQNEEGSQAQDVSGDALVRSTDLSEESERGGRSDPASLIPEDMEDLVEKMNAMNRSGRIDMDAYTGEPQMDDEEDIYGDTEDADDLDDPE</sequence>
<feature type="compositionally biased region" description="Acidic residues" evidence="1">
    <location>
        <begin position="129"/>
        <end position="150"/>
    </location>
</feature>
<name>T0J485_9SPHN</name>
<feature type="region of interest" description="Disordered" evidence="1">
    <location>
        <begin position="13"/>
        <end position="150"/>
    </location>
</feature>
<protein>
    <submittedName>
        <fullName evidence="2">Uncharacterized protein</fullName>
    </submittedName>
</protein>
<evidence type="ECO:0000313" key="2">
    <source>
        <dbReference type="EMBL" id="EQB32751.1"/>
    </source>
</evidence>
<comment type="caution">
    <text evidence="2">The sequence shown here is derived from an EMBL/GenBank/DDBJ whole genome shotgun (WGS) entry which is preliminary data.</text>
</comment>
<proteinExistence type="predicted"/>
<evidence type="ECO:0000313" key="3">
    <source>
        <dbReference type="Proteomes" id="UP000015523"/>
    </source>
</evidence>
<feature type="compositionally biased region" description="Acidic residues" evidence="1">
    <location>
        <begin position="55"/>
        <end position="64"/>
    </location>
</feature>